<reference evidence="1 2" key="1">
    <citation type="submission" date="2016-10" db="EMBL/GenBank/DDBJ databases">
        <authorList>
            <person name="de Groot N.N."/>
        </authorList>
    </citation>
    <scope>NUCLEOTIDE SEQUENCE [LARGE SCALE GENOMIC DNA]</scope>
    <source>
        <strain evidence="1 2">DSM 25584</strain>
    </source>
</reference>
<gene>
    <name evidence="1" type="ORF">SAMN05216241_11418</name>
</gene>
<sequence length="147" mass="16050">MRDTENPTGGRLVPFALPGARRVPPETERVAACVRWLRADVAGLSRDDAGHFTGFPDHRIGAFEATRAGVPMLYAGRLLRVADVDAATFMDALFAAVDWPRDPRAFAPLPDDARALECTLRLWRTEPVAANASLRRLVESTLDNAPA</sequence>
<organism evidence="1 2">
    <name type="scientific">Limimonas halophila</name>
    <dbReference type="NCBI Taxonomy" id="1082479"/>
    <lineage>
        <taxon>Bacteria</taxon>
        <taxon>Pseudomonadati</taxon>
        <taxon>Pseudomonadota</taxon>
        <taxon>Alphaproteobacteria</taxon>
        <taxon>Rhodospirillales</taxon>
        <taxon>Rhodovibrionaceae</taxon>
        <taxon>Limimonas</taxon>
    </lineage>
</organism>
<accession>A0A1G7UFZ4</accession>
<dbReference type="EMBL" id="FNCE01000014">
    <property type="protein sequence ID" value="SDG46238.1"/>
    <property type="molecule type" value="Genomic_DNA"/>
</dbReference>
<protein>
    <submittedName>
        <fullName evidence="1">Uncharacterized protein</fullName>
    </submittedName>
</protein>
<evidence type="ECO:0000313" key="1">
    <source>
        <dbReference type="EMBL" id="SDG46238.1"/>
    </source>
</evidence>
<dbReference type="AlphaFoldDB" id="A0A1G7UFZ4"/>
<proteinExistence type="predicted"/>
<name>A0A1G7UFZ4_9PROT</name>
<keyword evidence="2" id="KW-1185">Reference proteome</keyword>
<evidence type="ECO:0000313" key="2">
    <source>
        <dbReference type="Proteomes" id="UP000199415"/>
    </source>
</evidence>
<dbReference type="RefSeq" id="WP_090021775.1">
    <property type="nucleotide sequence ID" value="NZ_FNCE01000014.1"/>
</dbReference>
<dbReference type="Proteomes" id="UP000199415">
    <property type="component" value="Unassembled WGS sequence"/>
</dbReference>